<feature type="transmembrane region" description="Helical" evidence="1">
    <location>
        <begin position="12"/>
        <end position="40"/>
    </location>
</feature>
<dbReference type="Pfam" id="PF13347">
    <property type="entry name" value="MFS_2"/>
    <property type="match status" value="1"/>
</dbReference>
<keyword evidence="1" id="KW-1133">Transmembrane helix</keyword>
<dbReference type="GO" id="GO:0005886">
    <property type="term" value="C:plasma membrane"/>
    <property type="evidence" value="ECO:0007669"/>
    <property type="project" value="TreeGrafter"/>
</dbReference>
<protein>
    <recommendedName>
        <fullName evidence="3">MFS transporter</fullName>
    </recommendedName>
</protein>
<dbReference type="GO" id="GO:0008643">
    <property type="term" value="P:carbohydrate transport"/>
    <property type="evidence" value="ECO:0007669"/>
    <property type="project" value="InterPro"/>
</dbReference>
<evidence type="ECO:0000256" key="1">
    <source>
        <dbReference type="SAM" id="Phobius"/>
    </source>
</evidence>
<keyword evidence="1" id="KW-0472">Membrane</keyword>
<sequence length="115" mass="12571">FFVIFLTDVAQLPLALVAAITSVAGIADAITAMLAGVIIDKVNFKNGKYRPWLIYCPPFVVAFFVLMFTKIGSDPMAALLCGLGYVLSHGIWNICWTANRTLVGELTDDPEERAF</sequence>
<keyword evidence="1" id="KW-0812">Transmembrane</keyword>
<dbReference type="Gene3D" id="1.20.1250.20">
    <property type="entry name" value="MFS general substrate transporter like domains"/>
    <property type="match status" value="1"/>
</dbReference>
<reference evidence="2" key="1">
    <citation type="submission" date="2013-12" db="EMBL/GenBank/DDBJ databases">
        <title>A Varibaculum cambriense genome reconstructed from a premature infant gut community with otherwise low bacterial novelty that shifts toward anaerobic metabolism during the third week of life.</title>
        <authorList>
            <person name="Brown C.T."/>
            <person name="Sharon I."/>
            <person name="Thomas B.C."/>
            <person name="Castelle C.J."/>
            <person name="Morowitz M.J."/>
            <person name="Banfield J.F."/>
        </authorList>
    </citation>
    <scope>NUCLEOTIDE SEQUENCE</scope>
</reference>
<dbReference type="PANTHER" id="PTHR11328">
    <property type="entry name" value="MAJOR FACILITATOR SUPERFAMILY DOMAIN-CONTAINING PROTEIN"/>
    <property type="match status" value="1"/>
</dbReference>
<evidence type="ECO:0000313" key="2">
    <source>
        <dbReference type="EMBL" id="ETJ41316.1"/>
    </source>
</evidence>
<gene>
    <name evidence="2" type="ORF">Q604_UNBC04756G0001</name>
</gene>
<dbReference type="PANTHER" id="PTHR11328:SF24">
    <property type="entry name" value="MAJOR FACILITATOR SUPERFAMILY (MFS) PROFILE DOMAIN-CONTAINING PROTEIN"/>
    <property type="match status" value="1"/>
</dbReference>
<comment type="caution">
    <text evidence="2">The sequence shown here is derived from an EMBL/GenBank/DDBJ whole genome shotgun (WGS) entry which is preliminary data.</text>
</comment>
<evidence type="ECO:0008006" key="3">
    <source>
        <dbReference type="Google" id="ProtNLM"/>
    </source>
</evidence>
<feature type="non-terminal residue" evidence="2">
    <location>
        <position position="1"/>
    </location>
</feature>
<dbReference type="InterPro" id="IPR036259">
    <property type="entry name" value="MFS_trans_sf"/>
</dbReference>
<dbReference type="EMBL" id="AZMM01004756">
    <property type="protein sequence ID" value="ETJ41316.1"/>
    <property type="molecule type" value="Genomic_DNA"/>
</dbReference>
<feature type="transmembrane region" description="Helical" evidence="1">
    <location>
        <begin position="52"/>
        <end position="71"/>
    </location>
</feature>
<dbReference type="AlphaFoldDB" id="W1YG38"/>
<feature type="non-terminal residue" evidence="2">
    <location>
        <position position="115"/>
    </location>
</feature>
<organism evidence="2">
    <name type="scientific">human gut metagenome</name>
    <dbReference type="NCBI Taxonomy" id="408170"/>
    <lineage>
        <taxon>unclassified sequences</taxon>
        <taxon>metagenomes</taxon>
        <taxon>organismal metagenomes</taxon>
    </lineage>
</organism>
<proteinExistence type="predicted"/>
<dbReference type="GO" id="GO:0015293">
    <property type="term" value="F:symporter activity"/>
    <property type="evidence" value="ECO:0007669"/>
    <property type="project" value="InterPro"/>
</dbReference>
<name>W1YG38_9ZZZZ</name>
<dbReference type="SUPFAM" id="SSF103473">
    <property type="entry name" value="MFS general substrate transporter"/>
    <property type="match status" value="1"/>
</dbReference>
<dbReference type="InterPro" id="IPR039672">
    <property type="entry name" value="MFS_2"/>
</dbReference>
<feature type="transmembrane region" description="Helical" evidence="1">
    <location>
        <begin position="77"/>
        <end position="96"/>
    </location>
</feature>
<accession>W1YG38</accession>